<feature type="transmembrane region" description="Helical" evidence="5">
    <location>
        <begin position="358"/>
        <end position="375"/>
    </location>
</feature>
<evidence type="ECO:0000256" key="3">
    <source>
        <dbReference type="ARBA" id="ARBA00022833"/>
    </source>
</evidence>
<evidence type="ECO:0000313" key="7">
    <source>
        <dbReference type="EMBL" id="KAI7733090.1"/>
    </source>
</evidence>
<dbReference type="InterPro" id="IPR013083">
    <property type="entry name" value="Znf_RING/FYVE/PHD"/>
</dbReference>
<dbReference type="InterPro" id="IPR011016">
    <property type="entry name" value="Znf_RING-CH"/>
</dbReference>
<proteinExistence type="predicted"/>
<organism evidence="7 8">
    <name type="scientific">Ambrosia artemisiifolia</name>
    <name type="common">Common ragweed</name>
    <dbReference type="NCBI Taxonomy" id="4212"/>
    <lineage>
        <taxon>Eukaryota</taxon>
        <taxon>Viridiplantae</taxon>
        <taxon>Streptophyta</taxon>
        <taxon>Embryophyta</taxon>
        <taxon>Tracheophyta</taxon>
        <taxon>Spermatophyta</taxon>
        <taxon>Magnoliopsida</taxon>
        <taxon>eudicotyledons</taxon>
        <taxon>Gunneridae</taxon>
        <taxon>Pentapetalae</taxon>
        <taxon>asterids</taxon>
        <taxon>campanulids</taxon>
        <taxon>Asterales</taxon>
        <taxon>Asteraceae</taxon>
        <taxon>Asteroideae</taxon>
        <taxon>Heliantheae alliance</taxon>
        <taxon>Heliantheae</taxon>
        <taxon>Ambrosia</taxon>
    </lineage>
</organism>
<dbReference type="GO" id="GO:0008270">
    <property type="term" value="F:zinc ion binding"/>
    <property type="evidence" value="ECO:0007669"/>
    <property type="project" value="UniProtKB-KW"/>
</dbReference>
<dbReference type="EMBL" id="JAMZMK010010092">
    <property type="protein sequence ID" value="KAI7733090.1"/>
    <property type="molecule type" value="Genomic_DNA"/>
</dbReference>
<dbReference type="Gene3D" id="3.30.40.10">
    <property type="entry name" value="Zinc/RING finger domain, C3HC4 (zinc finger)"/>
    <property type="match status" value="1"/>
</dbReference>
<feature type="compositionally biased region" description="Polar residues" evidence="4">
    <location>
        <begin position="487"/>
        <end position="496"/>
    </location>
</feature>
<feature type="transmembrane region" description="Helical" evidence="5">
    <location>
        <begin position="332"/>
        <end position="352"/>
    </location>
</feature>
<dbReference type="PROSITE" id="PS51292">
    <property type="entry name" value="ZF_RING_CH"/>
    <property type="match status" value="1"/>
</dbReference>
<gene>
    <name evidence="7" type="ORF">M8C21_033495</name>
</gene>
<evidence type="ECO:0000313" key="8">
    <source>
        <dbReference type="Proteomes" id="UP001206925"/>
    </source>
</evidence>
<dbReference type="SUPFAM" id="SSF57850">
    <property type="entry name" value="RING/U-box"/>
    <property type="match status" value="1"/>
</dbReference>
<dbReference type="SMART" id="SM00744">
    <property type="entry name" value="RINGv"/>
    <property type="match status" value="1"/>
</dbReference>
<dbReference type="Pfam" id="PF12906">
    <property type="entry name" value="RINGv"/>
    <property type="match status" value="1"/>
</dbReference>
<comment type="caution">
    <text evidence="7">The sequence shown here is derived from an EMBL/GenBank/DDBJ whole genome shotgun (WGS) entry which is preliminary data.</text>
</comment>
<feature type="domain" description="RING-CH-type" evidence="6">
    <location>
        <begin position="233"/>
        <end position="295"/>
    </location>
</feature>
<feature type="compositionally biased region" description="Polar residues" evidence="4">
    <location>
        <begin position="452"/>
        <end position="463"/>
    </location>
</feature>
<name>A0AAD5G8I8_AMBAR</name>
<keyword evidence="5" id="KW-1133">Transmembrane helix</keyword>
<evidence type="ECO:0000256" key="2">
    <source>
        <dbReference type="ARBA" id="ARBA00022771"/>
    </source>
</evidence>
<evidence type="ECO:0000256" key="5">
    <source>
        <dbReference type="SAM" id="Phobius"/>
    </source>
</evidence>
<feature type="compositionally biased region" description="Pro residues" evidence="4">
    <location>
        <begin position="474"/>
        <end position="485"/>
    </location>
</feature>
<protein>
    <recommendedName>
        <fullName evidence="6">RING-CH-type domain-containing protein</fullName>
    </recommendedName>
</protein>
<evidence type="ECO:0000256" key="1">
    <source>
        <dbReference type="ARBA" id="ARBA00022723"/>
    </source>
</evidence>
<feature type="transmembrane region" description="Helical" evidence="5">
    <location>
        <begin position="414"/>
        <end position="435"/>
    </location>
</feature>
<sequence length="532" mass="58693">MNPQEKNGIKSAGDEVHDSSSSQTKGVAVPFQMGENYLKEHVVLEMPSRTIQSSSSHECVQMQMPPPPPPPLPRFHKRVNFNVAAPPETCSSRNKSLKKNLLPKSSFKNKNTNSDVMISIGPGSLPEEKSSIARSWSLTKMFTKITTPSRPFGLTGLSDSESGLRRAGGSLNLQTKVHDHIYRSQSVPILNEDTHYKRMDSFFRVIPTTPRVKEFDSMKPTPTSTDDDADGDDIAEEEAVCRICLIELCEGGETLKMECSCKGELALAHKECAIKWFSLKGNKTCDVCHQDVENLPVTLLRIQSRNRDNGTTAAHDHHVEVNAAIYRVWKEVPILVIVSTLAYFCFLEQLLVGDMGKSSIAISLPFSCVLGLLSSMTSTAMVKRRFVWLYASIQFAFVVIFGHIFLSVANLRPMLSIILSTFAGCGAAICSRSIVMEALKLHRWWRSISNQQHDSPNVETTPPSQLPALDTPQSLPPPPPPPPPSYIASTNVSPSEPTEHGVASPPQLVPQPPSQPPPTLSQVYQFEVNWKA</sequence>
<evidence type="ECO:0000256" key="4">
    <source>
        <dbReference type="SAM" id="MobiDB-lite"/>
    </source>
</evidence>
<dbReference type="PANTHER" id="PTHR46158:SF15">
    <property type="entry name" value="E3 UBIQUITIN-PROTEIN LIGASE MARCH"/>
    <property type="match status" value="1"/>
</dbReference>
<keyword evidence="8" id="KW-1185">Reference proteome</keyword>
<feature type="region of interest" description="Disordered" evidence="4">
    <location>
        <begin position="452"/>
        <end position="520"/>
    </location>
</feature>
<reference evidence="7" key="1">
    <citation type="submission" date="2022-06" db="EMBL/GenBank/DDBJ databases">
        <title>Uncovering the hologenomic basis of an extraordinary plant invasion.</title>
        <authorList>
            <person name="Bieker V.C."/>
            <person name="Martin M.D."/>
            <person name="Gilbert T."/>
            <person name="Hodgins K."/>
            <person name="Battlay P."/>
            <person name="Petersen B."/>
            <person name="Wilson J."/>
        </authorList>
    </citation>
    <scope>NUCLEOTIDE SEQUENCE</scope>
    <source>
        <strain evidence="7">AA19_3_7</strain>
        <tissue evidence="7">Leaf</tissue>
    </source>
</reference>
<dbReference type="PANTHER" id="PTHR46158">
    <property type="entry name" value="OS02G0165000 PROTEIN"/>
    <property type="match status" value="1"/>
</dbReference>
<keyword evidence="1" id="KW-0479">Metal-binding</keyword>
<feature type="region of interest" description="Disordered" evidence="4">
    <location>
        <begin position="1"/>
        <end position="28"/>
    </location>
</feature>
<evidence type="ECO:0000259" key="6">
    <source>
        <dbReference type="PROSITE" id="PS51292"/>
    </source>
</evidence>
<dbReference type="CDD" id="cd16495">
    <property type="entry name" value="RING_CH-C4HC3_MARCH"/>
    <property type="match status" value="1"/>
</dbReference>
<dbReference type="AlphaFoldDB" id="A0AAD5G8I8"/>
<feature type="compositionally biased region" description="Pro residues" evidence="4">
    <location>
        <begin position="507"/>
        <end position="519"/>
    </location>
</feature>
<keyword evidence="2" id="KW-0863">Zinc-finger</keyword>
<dbReference type="Proteomes" id="UP001206925">
    <property type="component" value="Unassembled WGS sequence"/>
</dbReference>
<feature type="transmembrane region" description="Helical" evidence="5">
    <location>
        <begin position="387"/>
        <end position="408"/>
    </location>
</feature>
<keyword evidence="5" id="KW-0472">Membrane</keyword>
<keyword evidence="3" id="KW-0862">Zinc</keyword>
<keyword evidence="5" id="KW-0812">Transmembrane</keyword>
<accession>A0AAD5G8I8</accession>